<reference evidence="8" key="2">
    <citation type="submission" date="2021-04" db="EMBL/GenBank/DDBJ databases">
        <authorList>
            <person name="Gilroy R."/>
        </authorList>
    </citation>
    <scope>NUCLEOTIDE SEQUENCE</scope>
    <source>
        <strain evidence="8">CHK172-16539</strain>
    </source>
</reference>
<dbReference type="SUPFAM" id="SSF54786">
    <property type="entry name" value="YcfA/nrd intein domain"/>
    <property type="match status" value="1"/>
</dbReference>
<keyword evidence="4" id="KW-0255">Endonuclease</keyword>
<comment type="caution">
    <text evidence="8">The sequence shown here is derived from an EMBL/GenBank/DDBJ whole genome shotgun (WGS) entry which is preliminary data.</text>
</comment>
<reference evidence="8" key="1">
    <citation type="journal article" date="2021" name="PeerJ">
        <title>Extensive microbial diversity within the chicken gut microbiome revealed by metagenomics and culture.</title>
        <authorList>
            <person name="Gilroy R."/>
            <person name="Ravi A."/>
            <person name="Getino M."/>
            <person name="Pursley I."/>
            <person name="Horton D.L."/>
            <person name="Alikhan N.F."/>
            <person name="Baker D."/>
            <person name="Gharbi K."/>
            <person name="Hall N."/>
            <person name="Watson M."/>
            <person name="Adriaenssens E.M."/>
            <person name="Foster-Nyarko E."/>
            <person name="Jarju S."/>
            <person name="Secka A."/>
            <person name="Antonio M."/>
            <person name="Oren A."/>
            <person name="Chaudhuri R.R."/>
            <person name="La Ragione R."/>
            <person name="Hildebrand F."/>
            <person name="Pallen M.J."/>
        </authorList>
    </citation>
    <scope>NUCLEOTIDE SEQUENCE</scope>
    <source>
        <strain evidence="8">CHK172-16539</strain>
    </source>
</reference>
<dbReference type="Pfam" id="PF07927">
    <property type="entry name" value="HicA_toxin"/>
    <property type="match status" value="1"/>
</dbReference>
<keyword evidence="5" id="KW-0378">Hydrolase</keyword>
<keyword evidence="2" id="KW-1277">Toxin-antitoxin system</keyword>
<sequence length="65" mass="7478">MPMTIKEAETILRLIGFQEVPGGKGSHRKFEKAGERPFILPNHKKELSRIVESTLKKALKKFEEE</sequence>
<dbReference type="GO" id="GO:0016787">
    <property type="term" value="F:hydrolase activity"/>
    <property type="evidence" value="ECO:0007669"/>
    <property type="project" value="UniProtKB-KW"/>
</dbReference>
<dbReference type="Gene3D" id="3.30.920.30">
    <property type="entry name" value="Hypothetical protein"/>
    <property type="match status" value="1"/>
</dbReference>
<evidence type="ECO:0000256" key="2">
    <source>
        <dbReference type="ARBA" id="ARBA00022649"/>
    </source>
</evidence>
<dbReference type="GO" id="GO:0003729">
    <property type="term" value="F:mRNA binding"/>
    <property type="evidence" value="ECO:0007669"/>
    <property type="project" value="InterPro"/>
</dbReference>
<name>A0A9D2F4W6_9ENTE</name>
<keyword evidence="7" id="KW-0346">Stress response</keyword>
<comment type="similarity">
    <text evidence="1">Belongs to the HicA mRNA interferase family.</text>
</comment>
<evidence type="ECO:0000256" key="7">
    <source>
        <dbReference type="ARBA" id="ARBA00023016"/>
    </source>
</evidence>
<protein>
    <submittedName>
        <fullName evidence="8">Type II toxin-antitoxin system HicA family toxin</fullName>
    </submittedName>
</protein>
<evidence type="ECO:0000313" key="8">
    <source>
        <dbReference type="EMBL" id="HIZ52460.1"/>
    </source>
</evidence>
<keyword evidence="6" id="KW-0694">RNA-binding</keyword>
<dbReference type="GO" id="GO:0004519">
    <property type="term" value="F:endonuclease activity"/>
    <property type="evidence" value="ECO:0007669"/>
    <property type="project" value="UniProtKB-KW"/>
</dbReference>
<proteinExistence type="inferred from homology"/>
<keyword evidence="3" id="KW-0540">Nuclease</keyword>
<evidence type="ECO:0000256" key="4">
    <source>
        <dbReference type="ARBA" id="ARBA00022759"/>
    </source>
</evidence>
<evidence type="ECO:0000256" key="1">
    <source>
        <dbReference type="ARBA" id="ARBA00006620"/>
    </source>
</evidence>
<dbReference type="InterPro" id="IPR038570">
    <property type="entry name" value="HicA_sf"/>
</dbReference>
<gene>
    <name evidence="8" type="ORF">IAA20_00760</name>
</gene>
<organism evidence="8 9">
    <name type="scientific">Candidatus Enterococcus avicola</name>
    <dbReference type="NCBI Taxonomy" id="2838561"/>
    <lineage>
        <taxon>Bacteria</taxon>
        <taxon>Bacillati</taxon>
        <taxon>Bacillota</taxon>
        <taxon>Bacilli</taxon>
        <taxon>Lactobacillales</taxon>
        <taxon>Enterococcaceae</taxon>
        <taxon>Enterococcus</taxon>
    </lineage>
</organism>
<dbReference type="Proteomes" id="UP000824063">
    <property type="component" value="Unassembled WGS sequence"/>
</dbReference>
<evidence type="ECO:0000313" key="9">
    <source>
        <dbReference type="Proteomes" id="UP000824063"/>
    </source>
</evidence>
<dbReference type="AlphaFoldDB" id="A0A9D2F4W6"/>
<evidence type="ECO:0000256" key="6">
    <source>
        <dbReference type="ARBA" id="ARBA00022884"/>
    </source>
</evidence>
<evidence type="ECO:0000256" key="5">
    <source>
        <dbReference type="ARBA" id="ARBA00022801"/>
    </source>
</evidence>
<dbReference type="EMBL" id="DXBN01000019">
    <property type="protein sequence ID" value="HIZ52460.1"/>
    <property type="molecule type" value="Genomic_DNA"/>
</dbReference>
<accession>A0A9D2F4W6</accession>
<evidence type="ECO:0000256" key="3">
    <source>
        <dbReference type="ARBA" id="ARBA00022722"/>
    </source>
</evidence>
<dbReference type="InterPro" id="IPR012933">
    <property type="entry name" value="HicA_mRNA_interferase"/>
</dbReference>